<feature type="compositionally biased region" description="Low complexity" evidence="1">
    <location>
        <begin position="263"/>
        <end position="273"/>
    </location>
</feature>
<feature type="region of interest" description="Disordered" evidence="1">
    <location>
        <begin position="78"/>
        <end position="105"/>
    </location>
</feature>
<keyword evidence="3" id="KW-1185">Reference proteome</keyword>
<organism evidence="2 3">
    <name type="scientific">Fistulina hepatica ATCC 64428</name>
    <dbReference type="NCBI Taxonomy" id="1128425"/>
    <lineage>
        <taxon>Eukaryota</taxon>
        <taxon>Fungi</taxon>
        <taxon>Dikarya</taxon>
        <taxon>Basidiomycota</taxon>
        <taxon>Agaricomycotina</taxon>
        <taxon>Agaricomycetes</taxon>
        <taxon>Agaricomycetidae</taxon>
        <taxon>Agaricales</taxon>
        <taxon>Fistulinaceae</taxon>
        <taxon>Fistulina</taxon>
    </lineage>
</organism>
<evidence type="ECO:0000313" key="3">
    <source>
        <dbReference type="Proteomes" id="UP000054144"/>
    </source>
</evidence>
<gene>
    <name evidence="2" type="ORF">FISHEDRAFT_69446</name>
</gene>
<feature type="region of interest" description="Disordered" evidence="1">
    <location>
        <begin position="419"/>
        <end position="469"/>
    </location>
</feature>
<feature type="region of interest" description="Disordered" evidence="1">
    <location>
        <begin position="242"/>
        <end position="290"/>
    </location>
</feature>
<reference evidence="2 3" key="1">
    <citation type="journal article" date="2015" name="Fungal Genet. Biol.">
        <title>Evolution of novel wood decay mechanisms in Agaricales revealed by the genome sequences of Fistulina hepatica and Cylindrobasidium torrendii.</title>
        <authorList>
            <person name="Floudas D."/>
            <person name="Held B.W."/>
            <person name="Riley R."/>
            <person name="Nagy L.G."/>
            <person name="Koehler G."/>
            <person name="Ransdell A.S."/>
            <person name="Younus H."/>
            <person name="Chow J."/>
            <person name="Chiniquy J."/>
            <person name="Lipzen A."/>
            <person name="Tritt A."/>
            <person name="Sun H."/>
            <person name="Haridas S."/>
            <person name="LaButti K."/>
            <person name="Ohm R.A."/>
            <person name="Kues U."/>
            <person name="Blanchette R.A."/>
            <person name="Grigoriev I.V."/>
            <person name="Minto R.E."/>
            <person name="Hibbett D.S."/>
        </authorList>
    </citation>
    <scope>NUCLEOTIDE SEQUENCE [LARGE SCALE GENOMIC DNA]</scope>
    <source>
        <strain evidence="2 3">ATCC 64428</strain>
    </source>
</reference>
<dbReference type="EMBL" id="KN881629">
    <property type="protein sequence ID" value="KIY52988.1"/>
    <property type="molecule type" value="Genomic_DNA"/>
</dbReference>
<accession>A0A0D7AQB1</accession>
<dbReference type="AlphaFoldDB" id="A0A0D7AQB1"/>
<protein>
    <submittedName>
        <fullName evidence="2">Uncharacterized protein</fullName>
    </submittedName>
</protein>
<evidence type="ECO:0000313" key="2">
    <source>
        <dbReference type="EMBL" id="KIY52988.1"/>
    </source>
</evidence>
<evidence type="ECO:0000256" key="1">
    <source>
        <dbReference type="SAM" id="MobiDB-lite"/>
    </source>
</evidence>
<sequence length="469" mass="50465">MSPAPPPFDMARRLSSRRGSASAPDPTGRRMLSTDSTSTSTLTILKVPAEPEQPRRKHASSTTNDSINAFRMSFARSPFNVPPGRARSPQSHSRSNSVSSSFSRPKLSADQVYDLAKSSTNPQNYARGQTFESFTALPDDIYLPFIDRPAEISALISSAPTSRLFVLLEQTFSSNGATSADDKHCNPRKWAYSYLYNYMTTTTRVDAPDDIFVHCVRTCITSHSELIWERVKSALGVPPELDIDGSADGVGGGPPPTWDDWDTTISTDSPSSIRGPLDPLSPSFITQSPELDPDVDIEQLIPSSAQAAMGQISEGDEDAEEEAVHSKPKPPSLAGLRIRTSSPFHHHARSPLVSPTLSELPSTFSDSSMSDLGSIERERPGAIGITRTRPLSSFQNSPSRSGSFSSFASASYHWRGGNLGDVAGRSSSMRSPGSERGAAGSECDGPDGYTGLNRTSPLFVSSFAGLGRR</sequence>
<feature type="compositionally biased region" description="Low complexity" evidence="1">
    <location>
        <begin position="87"/>
        <end position="104"/>
    </location>
</feature>
<dbReference type="Proteomes" id="UP000054144">
    <property type="component" value="Unassembled WGS sequence"/>
</dbReference>
<dbReference type="OrthoDB" id="2591449at2759"/>
<feature type="compositionally biased region" description="Low complexity" evidence="1">
    <location>
        <begin position="33"/>
        <end position="43"/>
    </location>
</feature>
<feature type="region of interest" description="Disordered" evidence="1">
    <location>
        <begin position="306"/>
        <end position="374"/>
    </location>
</feature>
<name>A0A0D7AQB1_9AGAR</name>
<feature type="compositionally biased region" description="Polar residues" evidence="1">
    <location>
        <begin position="353"/>
        <end position="371"/>
    </location>
</feature>
<feature type="region of interest" description="Disordered" evidence="1">
    <location>
        <begin position="1"/>
        <end position="66"/>
    </location>
</feature>
<proteinExistence type="predicted"/>